<evidence type="ECO:0000313" key="1">
    <source>
        <dbReference type="EMBL" id="MFC3994807.1"/>
    </source>
</evidence>
<name>A0ABV8FFA5_9ACTN</name>
<organism evidence="1 2">
    <name type="scientific">Nocardiopsis sediminis</name>
    <dbReference type="NCBI Taxonomy" id="1778267"/>
    <lineage>
        <taxon>Bacteria</taxon>
        <taxon>Bacillati</taxon>
        <taxon>Actinomycetota</taxon>
        <taxon>Actinomycetes</taxon>
        <taxon>Streptosporangiales</taxon>
        <taxon>Nocardiopsidaceae</taxon>
        <taxon>Nocardiopsis</taxon>
    </lineage>
</organism>
<protein>
    <submittedName>
        <fullName evidence="1">Uncharacterized protein</fullName>
    </submittedName>
</protein>
<dbReference type="RefSeq" id="WP_378529657.1">
    <property type="nucleotide sequence ID" value="NZ_JBHSBH010000003.1"/>
</dbReference>
<evidence type="ECO:0000313" key="2">
    <source>
        <dbReference type="Proteomes" id="UP001595847"/>
    </source>
</evidence>
<proteinExistence type="predicted"/>
<reference evidence="2" key="1">
    <citation type="journal article" date="2019" name="Int. J. Syst. Evol. Microbiol.">
        <title>The Global Catalogue of Microorganisms (GCM) 10K type strain sequencing project: providing services to taxonomists for standard genome sequencing and annotation.</title>
        <authorList>
            <consortium name="The Broad Institute Genomics Platform"/>
            <consortium name="The Broad Institute Genome Sequencing Center for Infectious Disease"/>
            <person name="Wu L."/>
            <person name="Ma J."/>
        </authorList>
    </citation>
    <scope>NUCLEOTIDE SEQUENCE [LARGE SCALE GENOMIC DNA]</scope>
    <source>
        <strain evidence="2">TBRC 1826</strain>
    </source>
</reference>
<gene>
    <name evidence="1" type="ORF">ACFOVU_02705</name>
</gene>
<sequence>MTPYRQNFAPTLSSPLDAFIKCLESIDDVEVEDSYTNFLIAGLPEYTRKQLEDILDGTQIRIPGPSYASRHYNRGRAEGETQGVALGQALGEARGEAKSIIAVLTERGIEVPEATRDRIMDCKDTYLLDVWLRQAIIATSIDDLDLDA</sequence>
<keyword evidence="2" id="KW-1185">Reference proteome</keyword>
<accession>A0ABV8FFA5</accession>
<dbReference type="EMBL" id="JBHSBH010000003">
    <property type="protein sequence ID" value="MFC3994807.1"/>
    <property type="molecule type" value="Genomic_DNA"/>
</dbReference>
<dbReference type="Proteomes" id="UP001595847">
    <property type="component" value="Unassembled WGS sequence"/>
</dbReference>
<comment type="caution">
    <text evidence="1">The sequence shown here is derived from an EMBL/GenBank/DDBJ whole genome shotgun (WGS) entry which is preliminary data.</text>
</comment>